<evidence type="ECO:0000256" key="1">
    <source>
        <dbReference type="ARBA" id="ARBA00022729"/>
    </source>
</evidence>
<gene>
    <name evidence="5" type="ORF">CCUR1050_LOCUS14164</name>
</gene>
<name>A0A7S0MD98_9CRYP</name>
<protein>
    <submittedName>
        <fullName evidence="5">Uncharacterized protein</fullName>
    </submittedName>
</protein>
<accession>A0A7S0MD98</accession>
<evidence type="ECO:0000256" key="4">
    <source>
        <dbReference type="SAM" id="MobiDB-lite"/>
    </source>
</evidence>
<keyword evidence="1" id="KW-0732">Signal</keyword>
<evidence type="ECO:0000256" key="3">
    <source>
        <dbReference type="ARBA" id="ARBA00023157"/>
    </source>
</evidence>
<keyword evidence="3" id="KW-1015">Disulfide bond</keyword>
<evidence type="ECO:0000256" key="2">
    <source>
        <dbReference type="ARBA" id="ARBA00022737"/>
    </source>
</evidence>
<keyword evidence="2" id="KW-0677">Repeat</keyword>
<dbReference type="NCBIfam" id="TIGR02232">
    <property type="entry name" value="myxo_disulf_rpt"/>
    <property type="match status" value="1"/>
</dbReference>
<sequence>MAEPPMTGYDVYLQSKNKKLTLGLKGVFYLDDNKMSNSYAIRLEETFSPNRSTATWELVNVLKPVDGKLVAKAPTQHQFVNCLQTLTGIWIRGSYFKGMEATWLKNVKILQGALNKGGEFGQAHTLVNGSVVNGSLSSPGPSSSTCCASRTCVTNDKYEIIFDRPGCMQAPDMYCCMGGATSDDACQQYSKWYDQSKAAEIIRGTDYNEGRAFSTPGRVDRCYGAGTGIGGPAYSDCLDGSASTTPAAGGQRASWDSATKNQNIGIRAIPIRKPFIKDYYLGSIPRICSSATLSVEAHGDLAYEKDSILVYGEDEEFLGTLFAGNLTYMQEGQRPYDPASGPGTECDGKYDPNVIGSDVYARSADSNRPDGNRPKVRGFRGGSSDSILPGVYGQEDTRCTPWAKQLFGNQPLSLEASESTPYVDSIAISQEKMMLYSADEQIKFTFRSVRADSAPNQFSGTFSGGSTTHCSFANGANACGTGVSCKGCNLDGKVIFRSMRLKFSAGACYVRKLATDHLETFQVGLHAVQPLNVSLSFRVPAGSTGAPSGDGVLSVVAGADIFRRDKFISVYSGQGEKLGDLFRTESTEGLRSHVEADFMVKTSTFGSVDASTPFHSITDCDTSSPITTTDKCTQADQRWNMGETMVNYTDSVTIPRGKLAELAVNGVVTLFLGSDVPGNAFSQSSDGAVRLSPVTLTYPLMFCFLKAIKSGSNFGVYLNRPESYYFKETGFPMPAGDVTLFVAAHWQQHVRYVTRHIGQAITRQGGFAYDGLGDGLPVMRVDKDTVSDLGTVWEYKNNDGKQCCPASARPTVADKPFQIAESSNCLGGGCYDPDFDTSDTCTIEFPCAGFALSGVTTATGGLSATLSASEFATVAASVQDDVYTGLTIFFSSALAGTGLNAGVINTAGLLCGVAGQTYNLVFTNPNGEYGGRAAGTVTLDGTGGIAVNAANVAAIGQGFTVAPIVSCSECLPTCTATFTAVLKAPTIAKTSKTVVGYRGSDRTIFFDSAHADISAIAASDVYYRISADSVSSFSKNTVNGGTSTGSVAVRLDSNAKCQTNTILSGVLETITSTLVVRLDSAASLSWNAYQGLTMNVGIIAGAKVAVTISSYAGNVTGTLAAVVANQYTAVSVSLYNSGTCPYCAAPTASLYLGAQIDVDVDGNPLTGDDIYSGIITAYSAAGLVTCTAGFLRTSQTGASETLSSTSGRIMSTISTYTIFARTATLSSAITVAALPSSPLTLGAASAINSVSVTLNAASAFISGDLKGMIIRITTGTVTQQMRIVAYTSVGQLATLDSPLTSAVTTASTYLLYQAYSIYQDLGTSCLNNVAMRVTYTVGTAKLASNDPGGLDPALSSWDGIGARRLVSQGISAQSVRSWIIVLQGDGYYNNLNPAQGPGSMAADGTLLTAAALISDTTITVASTSGISVGMYLRLTDRNVVSPKVEIVKVLAVVSSLAHVTVSRGQLNTAATAFSITTPDVGYVEPYYLLSGSGYDEMSNFGGTSRPTSSTDGAYSGLNITIISGSGAGQTRSIVSYHGSSRTAFVDNPWTAFPDSTSKYRIWSTSEIQAFDTTSKVAIVTYPQPIRKGYIYEIFWYGCTAAVAENYGISGSEQVRGLPLCQGYLGMRIPKQGPIQVYQQFDVMKSDSVGGTLSAVSGSILTLAPPAVDIDGFYVGRLLTITTGPGSVQSRLITGYSKDRRATVEAAYTVTPTTVSTFQIEPLPGAAGKTTVSSGQDKGYGATYVAQEVDVAREEYPELIAQHKLWPHGYSYLQLRAGEDGELLANLFLKDYTQYSTSAYFTDSVTIPKEKFEAYVRQQPNGVMGEFPFTIKTPPGKGNIQLISFVFGYPVANEKDATAYDVTEIETKALQSSGPPPLYPMSGAWSGVDPENRNSATHPRFKTHHYTSTCGNGQHDAGEYCDDGNEVDGDGCSSGCMLEAGWVCSTLSLNLPSRCVLGAQGSHVPDQAIGCKAYACQSADAAYLLAGTMCSGTVRNSAGDYIACLDGNSVQGTCTLCIHWETERNLADQYSGLDSSNVGPFERASGAPASNQRFAGYDGRRRLLAEGSTTDLQSESQNQKEIKTNSAAAFDGTVQPDAANQVPSVDVGFDLKPTPDEGYEQEVRTVQKLDELTVSDLDPHSPIIPATLG</sequence>
<proteinExistence type="predicted"/>
<dbReference type="InterPro" id="IPR011936">
    <property type="entry name" value="Myxo_disulph_rpt"/>
</dbReference>
<organism evidence="5">
    <name type="scientific">Cryptomonas curvata</name>
    <dbReference type="NCBI Taxonomy" id="233186"/>
    <lineage>
        <taxon>Eukaryota</taxon>
        <taxon>Cryptophyceae</taxon>
        <taxon>Cryptomonadales</taxon>
        <taxon>Cryptomonadaceae</taxon>
        <taxon>Cryptomonas</taxon>
    </lineage>
</organism>
<dbReference type="EMBL" id="HBEZ01025661">
    <property type="protein sequence ID" value="CAD8636482.1"/>
    <property type="molecule type" value="Transcribed_RNA"/>
</dbReference>
<evidence type="ECO:0000313" key="5">
    <source>
        <dbReference type="EMBL" id="CAD8636482.1"/>
    </source>
</evidence>
<feature type="region of interest" description="Disordered" evidence="4">
    <location>
        <begin position="361"/>
        <end position="382"/>
    </location>
</feature>
<reference evidence="5" key="1">
    <citation type="submission" date="2021-01" db="EMBL/GenBank/DDBJ databases">
        <authorList>
            <person name="Corre E."/>
            <person name="Pelletier E."/>
            <person name="Niang G."/>
            <person name="Scheremetjew M."/>
            <person name="Finn R."/>
            <person name="Kale V."/>
            <person name="Holt S."/>
            <person name="Cochrane G."/>
            <person name="Meng A."/>
            <person name="Brown T."/>
            <person name="Cohen L."/>
        </authorList>
    </citation>
    <scope>NUCLEOTIDE SEQUENCE</scope>
    <source>
        <strain evidence="5">CCAP979/52</strain>
    </source>
</reference>